<evidence type="ECO:0000313" key="1">
    <source>
        <dbReference type="EMBL" id="KAF5538124.1"/>
    </source>
</evidence>
<sequence>MTGTPLDNKRNDAYALISLLRGHSITSFFLLQAAFIKSLTSGPDFPEGFHREGYIQMRDACSLRRPHITVQQEYRKRIAQPYAYHLMLIELKFERDSLARAMRRNKATDEGDQAATIQLVIWKERLEKDENWPCLVGHVKVALRNRFEPELQLEYKGLLGPIDRHYAIKRAFEAEPSQAILATRVTGGQGLNLQCFNAVDQCGRWHERFRRVPTGTRFLHPKCQKFLGYSLMS</sequence>
<name>A0A8H5IK82_9HYPO</name>
<gene>
    <name evidence="1" type="ORF">FNAPI_11212</name>
</gene>
<comment type="caution">
    <text evidence="1">The sequence shown here is derived from an EMBL/GenBank/DDBJ whole genome shotgun (WGS) entry which is preliminary data.</text>
</comment>
<proteinExistence type="predicted"/>
<dbReference type="Proteomes" id="UP000574317">
    <property type="component" value="Unassembled WGS sequence"/>
</dbReference>
<evidence type="ECO:0000313" key="2">
    <source>
        <dbReference type="Proteomes" id="UP000574317"/>
    </source>
</evidence>
<reference evidence="1 2" key="1">
    <citation type="submission" date="2020-05" db="EMBL/GenBank/DDBJ databases">
        <title>Identification and distribution of gene clusters putatively required for synthesis of sphingolipid metabolism inhibitors in phylogenetically diverse species of the filamentous fungus Fusarium.</title>
        <authorList>
            <person name="Kim H.-S."/>
            <person name="Busman M."/>
            <person name="Brown D.W."/>
            <person name="Divon H."/>
            <person name="Uhlig S."/>
            <person name="Proctor R.H."/>
        </authorList>
    </citation>
    <scope>NUCLEOTIDE SEQUENCE [LARGE SCALE GENOMIC DNA]</scope>
    <source>
        <strain evidence="1 2">NRRL 25196</strain>
    </source>
</reference>
<accession>A0A8H5IK82</accession>
<dbReference type="AlphaFoldDB" id="A0A8H5IK82"/>
<organism evidence="1 2">
    <name type="scientific">Fusarium napiforme</name>
    <dbReference type="NCBI Taxonomy" id="42672"/>
    <lineage>
        <taxon>Eukaryota</taxon>
        <taxon>Fungi</taxon>
        <taxon>Dikarya</taxon>
        <taxon>Ascomycota</taxon>
        <taxon>Pezizomycotina</taxon>
        <taxon>Sordariomycetes</taxon>
        <taxon>Hypocreomycetidae</taxon>
        <taxon>Hypocreales</taxon>
        <taxon>Nectriaceae</taxon>
        <taxon>Fusarium</taxon>
        <taxon>Fusarium fujikuroi species complex</taxon>
    </lineage>
</organism>
<keyword evidence="2" id="KW-1185">Reference proteome</keyword>
<dbReference type="EMBL" id="JAAOAO010000518">
    <property type="protein sequence ID" value="KAF5538124.1"/>
    <property type="molecule type" value="Genomic_DNA"/>
</dbReference>
<protein>
    <submittedName>
        <fullName evidence="1">Global transactivator</fullName>
    </submittedName>
</protein>